<comment type="caution">
    <text evidence="2">The sequence shown here is derived from an EMBL/GenBank/DDBJ whole genome shotgun (WGS) entry which is preliminary data.</text>
</comment>
<evidence type="ECO:0000256" key="1">
    <source>
        <dbReference type="SAM" id="SignalP"/>
    </source>
</evidence>
<accession>A0AAD7NHM1</accession>
<protein>
    <recommendedName>
        <fullName evidence="4">Secreted protein</fullName>
    </recommendedName>
</protein>
<evidence type="ECO:0008006" key="4">
    <source>
        <dbReference type="Google" id="ProtNLM"/>
    </source>
</evidence>
<reference evidence="2" key="1">
    <citation type="submission" date="2023-03" db="EMBL/GenBank/DDBJ databases">
        <title>Massive genome expansion in bonnet fungi (Mycena s.s.) driven by repeated elements and novel gene families across ecological guilds.</title>
        <authorList>
            <consortium name="Lawrence Berkeley National Laboratory"/>
            <person name="Harder C.B."/>
            <person name="Miyauchi S."/>
            <person name="Viragh M."/>
            <person name="Kuo A."/>
            <person name="Thoen E."/>
            <person name="Andreopoulos B."/>
            <person name="Lu D."/>
            <person name="Skrede I."/>
            <person name="Drula E."/>
            <person name="Henrissat B."/>
            <person name="Morin E."/>
            <person name="Kohler A."/>
            <person name="Barry K."/>
            <person name="LaButti K."/>
            <person name="Morin E."/>
            <person name="Salamov A."/>
            <person name="Lipzen A."/>
            <person name="Mereny Z."/>
            <person name="Hegedus B."/>
            <person name="Baldrian P."/>
            <person name="Stursova M."/>
            <person name="Weitz H."/>
            <person name="Taylor A."/>
            <person name="Grigoriev I.V."/>
            <person name="Nagy L.G."/>
            <person name="Martin F."/>
            <person name="Kauserud H."/>
        </authorList>
    </citation>
    <scope>NUCLEOTIDE SEQUENCE</scope>
    <source>
        <strain evidence="2">CBHHK182m</strain>
    </source>
</reference>
<dbReference type="AlphaFoldDB" id="A0AAD7NHM1"/>
<evidence type="ECO:0000313" key="2">
    <source>
        <dbReference type="EMBL" id="KAJ7761403.1"/>
    </source>
</evidence>
<keyword evidence="3" id="KW-1185">Reference proteome</keyword>
<feature type="signal peptide" evidence="1">
    <location>
        <begin position="1"/>
        <end position="29"/>
    </location>
</feature>
<name>A0AAD7NHM1_9AGAR</name>
<evidence type="ECO:0000313" key="3">
    <source>
        <dbReference type="Proteomes" id="UP001215598"/>
    </source>
</evidence>
<gene>
    <name evidence="2" type="ORF">B0H16DRAFT_1530929</name>
</gene>
<sequence>MVWVPAAWRGSLHASATLSFLLCPAAVDSDIALLELPRLYTASFTLVNSGGPFNSPFLGTSCPSSVVPCTGYE</sequence>
<keyword evidence="1" id="KW-0732">Signal</keyword>
<feature type="chain" id="PRO_5041897434" description="Secreted protein" evidence="1">
    <location>
        <begin position="30"/>
        <end position="73"/>
    </location>
</feature>
<organism evidence="2 3">
    <name type="scientific">Mycena metata</name>
    <dbReference type="NCBI Taxonomy" id="1033252"/>
    <lineage>
        <taxon>Eukaryota</taxon>
        <taxon>Fungi</taxon>
        <taxon>Dikarya</taxon>
        <taxon>Basidiomycota</taxon>
        <taxon>Agaricomycotina</taxon>
        <taxon>Agaricomycetes</taxon>
        <taxon>Agaricomycetidae</taxon>
        <taxon>Agaricales</taxon>
        <taxon>Marasmiineae</taxon>
        <taxon>Mycenaceae</taxon>
        <taxon>Mycena</taxon>
    </lineage>
</organism>
<dbReference type="EMBL" id="JARKIB010000035">
    <property type="protein sequence ID" value="KAJ7761403.1"/>
    <property type="molecule type" value="Genomic_DNA"/>
</dbReference>
<dbReference type="Proteomes" id="UP001215598">
    <property type="component" value="Unassembled WGS sequence"/>
</dbReference>
<proteinExistence type="predicted"/>